<evidence type="ECO:0000256" key="4">
    <source>
        <dbReference type="ARBA" id="ARBA00022691"/>
    </source>
</evidence>
<protein>
    <recommendedName>
        <fullName evidence="2 6">Nicotianamine synthase</fullName>
        <ecNumber evidence="2 6">2.5.1.43</ecNumber>
    </recommendedName>
</protein>
<reference evidence="7 8" key="1">
    <citation type="submission" date="2024-05" db="EMBL/GenBank/DDBJ databases">
        <title>De novo assembly of an allotetraploid wild potato.</title>
        <authorList>
            <person name="Hosaka A.J."/>
        </authorList>
    </citation>
    <scope>NUCLEOTIDE SEQUENCE [LARGE SCALE GENOMIC DNA]</scope>
    <source>
        <tissue evidence="7">Young leaves</tissue>
    </source>
</reference>
<evidence type="ECO:0000256" key="1">
    <source>
        <dbReference type="ARBA" id="ARBA00007009"/>
    </source>
</evidence>
<dbReference type="Pfam" id="PF03059">
    <property type="entry name" value="NAS"/>
    <property type="match status" value="1"/>
</dbReference>
<name>A0ABD2T158_9SOLN</name>
<dbReference type="EMBL" id="JBJKTR010000013">
    <property type="protein sequence ID" value="KAL3349785.1"/>
    <property type="molecule type" value="Genomic_DNA"/>
</dbReference>
<dbReference type="InterPro" id="IPR029063">
    <property type="entry name" value="SAM-dependent_MTases_sf"/>
</dbReference>
<dbReference type="Gene3D" id="3.40.50.150">
    <property type="entry name" value="Vaccinia Virus protein VP39"/>
    <property type="match status" value="1"/>
</dbReference>
<evidence type="ECO:0000256" key="2">
    <source>
        <dbReference type="ARBA" id="ARBA00012675"/>
    </source>
</evidence>
<dbReference type="AlphaFoldDB" id="A0ABD2T158"/>
<dbReference type="GO" id="GO:0030418">
    <property type="term" value="P:nicotianamine biosynthetic process"/>
    <property type="evidence" value="ECO:0007669"/>
    <property type="project" value="UniProtKB-UniRule"/>
</dbReference>
<dbReference type="EC" id="2.5.1.43" evidence="2 6"/>
<comment type="function">
    <text evidence="6">Synthesizes nicotianamine, a polyamine which serves as a sensor for the physiological iron status within the plant, and/or might be involved in the transport of iron.</text>
</comment>
<accession>A0ABD2T158</accession>
<evidence type="ECO:0000256" key="5">
    <source>
        <dbReference type="ARBA" id="ARBA00049391"/>
    </source>
</evidence>
<dbReference type="CDD" id="cd02440">
    <property type="entry name" value="AdoMet_MTases"/>
    <property type="match status" value="1"/>
</dbReference>
<keyword evidence="4 6" id="KW-0949">S-adenosyl-L-methionine</keyword>
<evidence type="ECO:0000313" key="8">
    <source>
        <dbReference type="Proteomes" id="UP001627284"/>
    </source>
</evidence>
<dbReference type="SUPFAM" id="SSF53335">
    <property type="entry name" value="S-adenosyl-L-methionine-dependent methyltransferases"/>
    <property type="match status" value="1"/>
</dbReference>
<dbReference type="PANTHER" id="PTHR32266:SF12">
    <property type="entry name" value="NICOTIANAMINE SYNTHASE 3"/>
    <property type="match status" value="1"/>
</dbReference>
<gene>
    <name evidence="7" type="ORF">AABB24_022716</name>
</gene>
<evidence type="ECO:0000313" key="7">
    <source>
        <dbReference type="EMBL" id="KAL3349785.1"/>
    </source>
</evidence>
<sequence>CAPNLKEKNNITKNFLFYNSKKRKKKYQFAHSVDMVCPNSNPVVEKVCELYEEISRLENLSPSKDVNILFTDLVHTCMPPNPIDVSKLCQKIQQIRSHLIKLCGQAEGLLESHFSKILASYENPLQHLHIFPYFDNYIKLSLLEYNILTKNTTNIPKRIAFIGSGPLPLTSLVLATKHLTTTYFHNYDIDVDANSMASALVAADPDLSDRMTFHTADIMDVTCALKDYDVVFLAALVGMDKEDKVKVVDHLAKYMSPGATLMLRSAHGARAFLYPVLDPRDLRGFEVLSVYHPTDEVINSVIIARKLPVPCVQPLDGLGAYVLPSKCACAEIHAFNPLNKMNLVEEFALEE</sequence>
<dbReference type="PROSITE" id="PS51142">
    <property type="entry name" value="NAS"/>
    <property type="match status" value="1"/>
</dbReference>
<evidence type="ECO:0000256" key="3">
    <source>
        <dbReference type="ARBA" id="ARBA00022679"/>
    </source>
</evidence>
<comment type="similarity">
    <text evidence="1 6">Belongs to the nicotianamine synthase (NAS)-like family.</text>
</comment>
<organism evidence="7 8">
    <name type="scientific">Solanum stoloniferum</name>
    <dbReference type="NCBI Taxonomy" id="62892"/>
    <lineage>
        <taxon>Eukaryota</taxon>
        <taxon>Viridiplantae</taxon>
        <taxon>Streptophyta</taxon>
        <taxon>Embryophyta</taxon>
        <taxon>Tracheophyta</taxon>
        <taxon>Spermatophyta</taxon>
        <taxon>Magnoliopsida</taxon>
        <taxon>eudicotyledons</taxon>
        <taxon>Gunneridae</taxon>
        <taxon>Pentapetalae</taxon>
        <taxon>asterids</taxon>
        <taxon>lamiids</taxon>
        <taxon>Solanales</taxon>
        <taxon>Solanaceae</taxon>
        <taxon>Solanoideae</taxon>
        <taxon>Solaneae</taxon>
        <taxon>Solanum</taxon>
    </lineage>
</organism>
<comment type="caution">
    <text evidence="7">The sequence shown here is derived from an EMBL/GenBank/DDBJ whole genome shotgun (WGS) entry which is preliminary data.</text>
</comment>
<dbReference type="GO" id="GO:0030410">
    <property type="term" value="F:nicotianamine synthase activity"/>
    <property type="evidence" value="ECO:0007669"/>
    <property type="project" value="UniProtKB-UniRule"/>
</dbReference>
<feature type="non-terminal residue" evidence="7">
    <location>
        <position position="1"/>
    </location>
</feature>
<dbReference type="InterPro" id="IPR004298">
    <property type="entry name" value="Nicotian_synth"/>
</dbReference>
<evidence type="ECO:0000256" key="6">
    <source>
        <dbReference type="RuleBase" id="RU368095"/>
    </source>
</evidence>
<proteinExistence type="inferred from homology"/>
<dbReference type="Proteomes" id="UP001627284">
    <property type="component" value="Unassembled WGS sequence"/>
</dbReference>
<comment type="catalytic activity">
    <reaction evidence="5 6">
        <text>3 S-adenosyl-L-methionine = nicotianamine + 3 S-methyl-5'-thioadenosine + 3 H(+)</text>
        <dbReference type="Rhea" id="RHEA:16481"/>
        <dbReference type="ChEBI" id="CHEBI:15378"/>
        <dbReference type="ChEBI" id="CHEBI:17509"/>
        <dbReference type="ChEBI" id="CHEBI:58249"/>
        <dbReference type="ChEBI" id="CHEBI:59789"/>
        <dbReference type="EC" id="2.5.1.43"/>
    </reaction>
</comment>
<keyword evidence="8" id="KW-1185">Reference proteome</keyword>
<dbReference type="PANTHER" id="PTHR32266">
    <property type="entry name" value="NICOTIANAMINE SYNTHASE 3"/>
    <property type="match status" value="1"/>
</dbReference>
<keyword evidence="3 6" id="KW-0808">Transferase</keyword>